<dbReference type="OrthoDB" id="6581014at2"/>
<sequence>MARLVIDLSEKELQRLDELGTLLQVPRDEVIRNAITALARTSGLIQNDSAFGLWANQSVEGVAFENQRRDEWR</sequence>
<dbReference type="AlphaFoldDB" id="A0A085G0P9"/>
<dbReference type="InterPro" id="IPR013321">
    <property type="entry name" value="Arc_rbn_hlx_hlx"/>
</dbReference>
<accession>A0A085G0P9</accession>
<comment type="caution">
    <text evidence="1">The sequence shown here is derived from an EMBL/GenBank/DDBJ whole genome shotgun (WGS) entry which is preliminary data.</text>
</comment>
<dbReference type="STRING" id="910964.GEAM_4420"/>
<dbReference type="GO" id="GO:0006355">
    <property type="term" value="P:regulation of DNA-templated transcription"/>
    <property type="evidence" value="ECO:0007669"/>
    <property type="project" value="InterPro"/>
</dbReference>
<evidence type="ECO:0000313" key="2">
    <source>
        <dbReference type="Proteomes" id="UP000028640"/>
    </source>
</evidence>
<evidence type="ECO:0000313" key="1">
    <source>
        <dbReference type="EMBL" id="KFC77294.1"/>
    </source>
</evidence>
<proteinExistence type="predicted"/>
<dbReference type="GeneID" id="78382190"/>
<dbReference type="EMBL" id="JMPJ01000076">
    <property type="protein sequence ID" value="KFC77294.1"/>
    <property type="molecule type" value="Genomic_DNA"/>
</dbReference>
<keyword evidence="2" id="KW-1185">Reference proteome</keyword>
<dbReference type="Gene3D" id="1.10.1220.10">
    <property type="entry name" value="Met repressor-like"/>
    <property type="match status" value="1"/>
</dbReference>
<dbReference type="Proteomes" id="UP000028640">
    <property type="component" value="Unassembled WGS sequence"/>
</dbReference>
<dbReference type="RefSeq" id="WP_034796193.1">
    <property type="nucleotide sequence ID" value="NZ_JMPJ01000076.1"/>
</dbReference>
<organism evidence="1 2">
    <name type="scientific">Ewingella americana (strain ATCC 33852 / DSM 4580 / CCUG 14506 / JCM 5911 / LMG 7869 / NCTC 12157 / CDC 1468-78)</name>
    <dbReference type="NCBI Taxonomy" id="910964"/>
    <lineage>
        <taxon>Bacteria</taxon>
        <taxon>Pseudomonadati</taxon>
        <taxon>Pseudomonadota</taxon>
        <taxon>Gammaproteobacteria</taxon>
        <taxon>Enterobacterales</taxon>
        <taxon>Yersiniaceae</taxon>
        <taxon>Ewingella</taxon>
    </lineage>
</organism>
<keyword evidence="1" id="KW-0238">DNA-binding</keyword>
<reference evidence="1 2" key="1">
    <citation type="submission" date="2014-05" db="EMBL/GenBank/DDBJ databases">
        <title>ATOL: Assembling a taxonomically balanced genome-scale reconstruction of the evolutionary history of the Enterobacteriaceae.</title>
        <authorList>
            <person name="Plunkett G.III."/>
            <person name="Neeno-Eckwall E.C."/>
            <person name="Glasner J.D."/>
            <person name="Perna N.T."/>
        </authorList>
    </citation>
    <scope>NUCLEOTIDE SEQUENCE [LARGE SCALE GENOMIC DNA]</scope>
    <source>
        <strain evidence="1 2">ATCC 33852</strain>
    </source>
</reference>
<name>A0A085G0P9_EWIA3</name>
<gene>
    <name evidence="1" type="ORF">GEAM_4420</name>
</gene>
<dbReference type="GO" id="GO:0043565">
    <property type="term" value="F:sequence-specific DNA binding"/>
    <property type="evidence" value="ECO:0007669"/>
    <property type="project" value="UniProtKB-ARBA"/>
</dbReference>
<protein>
    <submittedName>
        <fullName evidence="1">Putative CopG family DNA-binding protein</fullName>
    </submittedName>
</protein>